<evidence type="ECO:0000313" key="2">
    <source>
        <dbReference type="Proteomes" id="UP000299102"/>
    </source>
</evidence>
<dbReference type="EMBL" id="BGZK01001143">
    <property type="protein sequence ID" value="GBP72387.1"/>
    <property type="molecule type" value="Genomic_DNA"/>
</dbReference>
<organism evidence="1 2">
    <name type="scientific">Eumeta variegata</name>
    <name type="common">Bagworm moth</name>
    <name type="synonym">Eumeta japonica</name>
    <dbReference type="NCBI Taxonomy" id="151549"/>
    <lineage>
        <taxon>Eukaryota</taxon>
        <taxon>Metazoa</taxon>
        <taxon>Ecdysozoa</taxon>
        <taxon>Arthropoda</taxon>
        <taxon>Hexapoda</taxon>
        <taxon>Insecta</taxon>
        <taxon>Pterygota</taxon>
        <taxon>Neoptera</taxon>
        <taxon>Endopterygota</taxon>
        <taxon>Lepidoptera</taxon>
        <taxon>Glossata</taxon>
        <taxon>Ditrysia</taxon>
        <taxon>Tineoidea</taxon>
        <taxon>Psychidae</taxon>
        <taxon>Oiketicinae</taxon>
        <taxon>Eumeta</taxon>
    </lineage>
</organism>
<sequence length="104" mass="12109">MHDPEARLTLDWDLYSQFHPGSMLFLTDRSKLPLLKTNQYENVKNTFHVHANAAAGKKPGQKSYFHAKKELCKSHQQYFTSYGRCRSFSRLTHCTEMVSLKELS</sequence>
<comment type="caution">
    <text evidence="1">The sequence shown here is derived from an EMBL/GenBank/DDBJ whole genome shotgun (WGS) entry which is preliminary data.</text>
</comment>
<protein>
    <submittedName>
        <fullName evidence="1">Uncharacterized protein</fullName>
    </submittedName>
</protein>
<dbReference type="AlphaFoldDB" id="A0A4C1YD46"/>
<dbReference type="Proteomes" id="UP000299102">
    <property type="component" value="Unassembled WGS sequence"/>
</dbReference>
<keyword evidence="2" id="KW-1185">Reference proteome</keyword>
<accession>A0A4C1YD46</accession>
<proteinExistence type="predicted"/>
<gene>
    <name evidence="1" type="ORF">EVAR_88343_1</name>
</gene>
<reference evidence="1 2" key="1">
    <citation type="journal article" date="2019" name="Commun. Biol.">
        <title>The bagworm genome reveals a unique fibroin gene that provides high tensile strength.</title>
        <authorList>
            <person name="Kono N."/>
            <person name="Nakamura H."/>
            <person name="Ohtoshi R."/>
            <person name="Tomita M."/>
            <person name="Numata K."/>
            <person name="Arakawa K."/>
        </authorList>
    </citation>
    <scope>NUCLEOTIDE SEQUENCE [LARGE SCALE GENOMIC DNA]</scope>
</reference>
<name>A0A4C1YD46_EUMVA</name>
<evidence type="ECO:0000313" key="1">
    <source>
        <dbReference type="EMBL" id="GBP72387.1"/>
    </source>
</evidence>